<gene>
    <name evidence="1" type="ORF">DPMN_001557</name>
</gene>
<dbReference type="AlphaFoldDB" id="A0A9D4RQG0"/>
<accession>A0A9D4RQG0</accession>
<comment type="caution">
    <text evidence="1">The sequence shown here is derived from an EMBL/GenBank/DDBJ whole genome shotgun (WGS) entry which is preliminary data.</text>
</comment>
<reference evidence="1" key="2">
    <citation type="submission" date="2020-11" db="EMBL/GenBank/DDBJ databases">
        <authorList>
            <person name="McCartney M.A."/>
            <person name="Auch B."/>
            <person name="Kono T."/>
            <person name="Mallez S."/>
            <person name="Becker A."/>
            <person name="Gohl D.M."/>
            <person name="Silverstein K.A.T."/>
            <person name="Koren S."/>
            <person name="Bechman K.B."/>
            <person name="Herman A."/>
            <person name="Abrahante J.E."/>
            <person name="Garbe J."/>
        </authorList>
    </citation>
    <scope>NUCLEOTIDE SEQUENCE</scope>
    <source>
        <strain evidence="1">Duluth1</strain>
        <tissue evidence="1">Whole animal</tissue>
    </source>
</reference>
<sequence>MENLKQYTHDKLIAAYKTVKENHIKVDRAALTFGVPKQTFRDRVLNKENVNARLGKDSLFAFDEEEPLVNHIESLAQVGYGLNRAQLNVLASELTVKFVRRNSDDKLSNYWYYNFLKRWDHRQ</sequence>
<evidence type="ECO:0000313" key="2">
    <source>
        <dbReference type="Proteomes" id="UP000828390"/>
    </source>
</evidence>
<reference evidence="1" key="1">
    <citation type="journal article" date="2019" name="bioRxiv">
        <title>The Genome of the Zebra Mussel, Dreissena polymorpha: A Resource for Invasive Species Research.</title>
        <authorList>
            <person name="McCartney M.A."/>
            <person name="Auch B."/>
            <person name="Kono T."/>
            <person name="Mallez S."/>
            <person name="Zhang Y."/>
            <person name="Obille A."/>
            <person name="Becker A."/>
            <person name="Abrahante J.E."/>
            <person name="Garbe J."/>
            <person name="Badalamenti J.P."/>
            <person name="Herman A."/>
            <person name="Mangelson H."/>
            <person name="Liachko I."/>
            <person name="Sullivan S."/>
            <person name="Sone E.D."/>
            <person name="Koren S."/>
            <person name="Silverstein K.A.T."/>
            <person name="Beckman K.B."/>
            <person name="Gohl D.M."/>
        </authorList>
    </citation>
    <scope>NUCLEOTIDE SEQUENCE</scope>
    <source>
        <strain evidence="1">Duluth1</strain>
        <tissue evidence="1">Whole animal</tissue>
    </source>
</reference>
<dbReference type="Proteomes" id="UP000828390">
    <property type="component" value="Unassembled WGS sequence"/>
</dbReference>
<protein>
    <recommendedName>
        <fullName evidence="3">HTH psq-type domain-containing protein</fullName>
    </recommendedName>
</protein>
<evidence type="ECO:0008006" key="3">
    <source>
        <dbReference type="Google" id="ProtNLM"/>
    </source>
</evidence>
<organism evidence="1 2">
    <name type="scientific">Dreissena polymorpha</name>
    <name type="common">Zebra mussel</name>
    <name type="synonym">Mytilus polymorpha</name>
    <dbReference type="NCBI Taxonomy" id="45954"/>
    <lineage>
        <taxon>Eukaryota</taxon>
        <taxon>Metazoa</taxon>
        <taxon>Spiralia</taxon>
        <taxon>Lophotrochozoa</taxon>
        <taxon>Mollusca</taxon>
        <taxon>Bivalvia</taxon>
        <taxon>Autobranchia</taxon>
        <taxon>Heteroconchia</taxon>
        <taxon>Euheterodonta</taxon>
        <taxon>Imparidentia</taxon>
        <taxon>Neoheterodontei</taxon>
        <taxon>Myida</taxon>
        <taxon>Dreissenoidea</taxon>
        <taxon>Dreissenidae</taxon>
        <taxon>Dreissena</taxon>
    </lineage>
</organism>
<dbReference type="SUPFAM" id="SSF46689">
    <property type="entry name" value="Homeodomain-like"/>
    <property type="match status" value="1"/>
</dbReference>
<proteinExistence type="predicted"/>
<keyword evidence="2" id="KW-1185">Reference proteome</keyword>
<dbReference type="EMBL" id="JAIWYP010000001">
    <property type="protein sequence ID" value="KAH3877681.1"/>
    <property type="molecule type" value="Genomic_DNA"/>
</dbReference>
<name>A0A9D4RQG0_DREPO</name>
<evidence type="ECO:0000313" key="1">
    <source>
        <dbReference type="EMBL" id="KAH3877681.1"/>
    </source>
</evidence>
<dbReference type="InterPro" id="IPR009057">
    <property type="entry name" value="Homeodomain-like_sf"/>
</dbReference>
<dbReference type="Gene3D" id="1.10.10.60">
    <property type="entry name" value="Homeodomain-like"/>
    <property type="match status" value="1"/>
</dbReference>